<gene>
    <name evidence="3" type="ORF">BCR34DRAFT_591142</name>
</gene>
<dbReference type="Proteomes" id="UP000193144">
    <property type="component" value="Unassembled WGS sequence"/>
</dbReference>
<accession>A0A1Y1Z3A0</accession>
<evidence type="ECO:0000313" key="4">
    <source>
        <dbReference type="Proteomes" id="UP000193144"/>
    </source>
</evidence>
<organism evidence="3 4">
    <name type="scientific">Clohesyomyces aquaticus</name>
    <dbReference type="NCBI Taxonomy" id="1231657"/>
    <lineage>
        <taxon>Eukaryota</taxon>
        <taxon>Fungi</taxon>
        <taxon>Dikarya</taxon>
        <taxon>Ascomycota</taxon>
        <taxon>Pezizomycotina</taxon>
        <taxon>Dothideomycetes</taxon>
        <taxon>Pleosporomycetidae</taxon>
        <taxon>Pleosporales</taxon>
        <taxon>Lindgomycetaceae</taxon>
        <taxon>Clohesyomyces</taxon>
    </lineage>
</organism>
<evidence type="ECO:0000313" key="3">
    <source>
        <dbReference type="EMBL" id="ORY04676.1"/>
    </source>
</evidence>
<evidence type="ECO:0000256" key="2">
    <source>
        <dbReference type="SAM" id="Phobius"/>
    </source>
</evidence>
<reference evidence="3 4" key="1">
    <citation type="submission" date="2016-07" db="EMBL/GenBank/DDBJ databases">
        <title>Pervasive Adenine N6-methylation of Active Genes in Fungi.</title>
        <authorList>
            <consortium name="DOE Joint Genome Institute"/>
            <person name="Mondo S.J."/>
            <person name="Dannebaum R.O."/>
            <person name="Kuo R.C."/>
            <person name="Labutti K."/>
            <person name="Haridas S."/>
            <person name="Kuo A."/>
            <person name="Salamov A."/>
            <person name="Ahrendt S.R."/>
            <person name="Lipzen A."/>
            <person name="Sullivan W."/>
            <person name="Andreopoulos W.B."/>
            <person name="Clum A."/>
            <person name="Lindquist E."/>
            <person name="Daum C."/>
            <person name="Ramamoorthy G.K."/>
            <person name="Gryganskyi A."/>
            <person name="Culley D."/>
            <person name="Magnuson J.K."/>
            <person name="James T.Y."/>
            <person name="O'Malley M.A."/>
            <person name="Stajich J.E."/>
            <person name="Spatafora J.W."/>
            <person name="Visel A."/>
            <person name="Grigoriev I.V."/>
        </authorList>
    </citation>
    <scope>NUCLEOTIDE SEQUENCE [LARGE SCALE GENOMIC DNA]</scope>
    <source>
        <strain evidence="3 4">CBS 115471</strain>
    </source>
</reference>
<name>A0A1Y1Z3A0_9PLEO</name>
<dbReference type="EMBL" id="MCFA01000133">
    <property type="protein sequence ID" value="ORY04676.1"/>
    <property type="molecule type" value="Genomic_DNA"/>
</dbReference>
<keyword evidence="2" id="KW-0812">Transmembrane</keyword>
<keyword evidence="4" id="KW-1185">Reference proteome</keyword>
<feature type="region of interest" description="Disordered" evidence="1">
    <location>
        <begin position="55"/>
        <end position="94"/>
    </location>
</feature>
<evidence type="ECO:0000256" key="1">
    <source>
        <dbReference type="SAM" id="MobiDB-lite"/>
    </source>
</evidence>
<sequence>MGNNDNNSNRGLRDDSTTLLLFTLFGILIVLFLLLILLFFQTWALWKIARVVVEQNTESSSEGRRTSRLEWFSGSTGGGSDKGGEKEGRVMGRRVEMGGRRGMNKFAAWRKG</sequence>
<protein>
    <submittedName>
        <fullName evidence="3">Uncharacterized protein</fullName>
    </submittedName>
</protein>
<dbReference type="AlphaFoldDB" id="A0A1Y1Z3A0"/>
<feature type="compositionally biased region" description="Basic and acidic residues" evidence="1">
    <location>
        <begin position="82"/>
        <end position="94"/>
    </location>
</feature>
<keyword evidence="2" id="KW-0472">Membrane</keyword>
<proteinExistence type="predicted"/>
<keyword evidence="2" id="KW-1133">Transmembrane helix</keyword>
<feature type="transmembrane region" description="Helical" evidence="2">
    <location>
        <begin position="20"/>
        <end position="40"/>
    </location>
</feature>
<comment type="caution">
    <text evidence="3">The sequence shown here is derived from an EMBL/GenBank/DDBJ whole genome shotgun (WGS) entry which is preliminary data.</text>
</comment>